<evidence type="ECO:0000313" key="2">
    <source>
        <dbReference type="Proteomes" id="UP000192907"/>
    </source>
</evidence>
<name>A0A1Y6CVQ0_9BACT</name>
<dbReference type="RefSeq" id="WP_132325645.1">
    <property type="nucleotide sequence ID" value="NZ_FWZT01000035.1"/>
</dbReference>
<gene>
    <name evidence="1" type="ORF">SAMN06296036_13531</name>
</gene>
<accession>A0A1Y6CVQ0</accession>
<organism evidence="1 2">
    <name type="scientific">Pseudobacteriovorax antillogorgiicola</name>
    <dbReference type="NCBI Taxonomy" id="1513793"/>
    <lineage>
        <taxon>Bacteria</taxon>
        <taxon>Pseudomonadati</taxon>
        <taxon>Bdellovibrionota</taxon>
        <taxon>Oligoflexia</taxon>
        <taxon>Oligoflexales</taxon>
        <taxon>Pseudobacteriovoracaceae</taxon>
        <taxon>Pseudobacteriovorax</taxon>
    </lineage>
</organism>
<dbReference type="OrthoDB" id="9812611at2"/>
<dbReference type="Proteomes" id="UP000192907">
    <property type="component" value="Unassembled WGS sequence"/>
</dbReference>
<dbReference type="AlphaFoldDB" id="A0A1Y6CVQ0"/>
<sequence>MEAEIVSVDFVNSKPINLDDKVNLRDIYQTLAEKGGIATSIDFNKWAHRKLQYYTENIDYFSFDKNVEREIGASYRKEISTTVQVAMEIIANGHKEAGHEMRRFLTECIKLSMKERNGSSLIDSDLLLDLEKELKGHSVPVESISELLSCYNAKKTAEKNLKLVLASLPLSPVLDGYIKPRLSKGSSGSGKPMTIGAISRMYFEGLPEFVVGAFLRESNQPKASDGPKARYLDLDLGEAASVFFDDVTYLKEHKGRHYYFSSWIGNFSAPIRVSRTCDRDPVWASEQKR</sequence>
<dbReference type="STRING" id="1513793.SAMN06296036_13531"/>
<dbReference type="EMBL" id="FWZT01000035">
    <property type="protein sequence ID" value="SMF80631.1"/>
    <property type="molecule type" value="Genomic_DNA"/>
</dbReference>
<protein>
    <submittedName>
        <fullName evidence="1">Uncharacterized protein</fullName>
    </submittedName>
</protein>
<reference evidence="2" key="1">
    <citation type="submission" date="2017-04" db="EMBL/GenBank/DDBJ databases">
        <authorList>
            <person name="Varghese N."/>
            <person name="Submissions S."/>
        </authorList>
    </citation>
    <scope>NUCLEOTIDE SEQUENCE [LARGE SCALE GENOMIC DNA]</scope>
    <source>
        <strain evidence="2">RKEM611</strain>
    </source>
</reference>
<evidence type="ECO:0000313" key="1">
    <source>
        <dbReference type="EMBL" id="SMF80631.1"/>
    </source>
</evidence>
<keyword evidence="2" id="KW-1185">Reference proteome</keyword>
<proteinExistence type="predicted"/>